<sequence>MLATAMPPQASHQLPLSSSSSGAEASASLPIMSASSQTSSVSHSSMSCAVASSTTTTRPSALTRPKLTLQTSSLPVTFGSSSTGLSLSLAAGSTASPTVRNTFKNAYDVVYPSSATASPSRTSNPRFPKPSSPYTSSNPYQLPLGVKSILRNSPLEAKRRANSVAPSGPNGASTTRRVFFPTKKQVTYRYPLEEEIKTVTYTTRHSDLVSEPEADSRETSSDEDSDYSSSSGVSSETTPSDDDAGTESTGSGPTGDKKKKKRKYRSAERQVRAIALMEGLEDPYAPSTPQTPRQGRLKRRREWRWTLGPLENINSTAETTQTDPTSTTQTSTVSEPEQEPAMEPKTPIIASPRPKLSKLSPPTSATLSDTSESNTALSRTELTDPYPPH</sequence>
<accession>A0A0U5CLX6</accession>
<dbReference type="AlphaFoldDB" id="A0A0U5CLX6"/>
<feature type="compositionally biased region" description="Low complexity" evidence="1">
    <location>
        <begin position="351"/>
        <end position="364"/>
    </location>
</feature>
<dbReference type="EMBL" id="CDMC01000002">
    <property type="protein sequence ID" value="CEN59521.1"/>
    <property type="molecule type" value="Genomic_DNA"/>
</dbReference>
<feature type="region of interest" description="Disordered" evidence="1">
    <location>
        <begin position="157"/>
        <end position="178"/>
    </location>
</feature>
<gene>
    <name evidence="2" type="ORF">ASPCAL01971</name>
</gene>
<evidence type="ECO:0000256" key="1">
    <source>
        <dbReference type="SAM" id="MobiDB-lite"/>
    </source>
</evidence>
<name>A0A0U5CLX6_ASPCI</name>
<organism evidence="2 3">
    <name type="scientific">Aspergillus calidoustus</name>
    <dbReference type="NCBI Taxonomy" id="454130"/>
    <lineage>
        <taxon>Eukaryota</taxon>
        <taxon>Fungi</taxon>
        <taxon>Dikarya</taxon>
        <taxon>Ascomycota</taxon>
        <taxon>Pezizomycotina</taxon>
        <taxon>Eurotiomycetes</taxon>
        <taxon>Eurotiomycetidae</taxon>
        <taxon>Eurotiales</taxon>
        <taxon>Aspergillaceae</taxon>
        <taxon>Aspergillus</taxon>
        <taxon>Aspergillus subgen. Nidulantes</taxon>
    </lineage>
</organism>
<proteinExistence type="predicted"/>
<dbReference type="Proteomes" id="UP000054771">
    <property type="component" value="Unassembled WGS sequence"/>
</dbReference>
<reference evidence="3" key="1">
    <citation type="journal article" date="2016" name="Genome Announc.">
        <title>Draft genome sequences of fungus Aspergillus calidoustus.</title>
        <authorList>
            <person name="Horn F."/>
            <person name="Linde J."/>
            <person name="Mattern D.J."/>
            <person name="Walther G."/>
            <person name="Guthke R."/>
            <person name="Scherlach K."/>
            <person name="Martin K."/>
            <person name="Brakhage A.A."/>
            <person name="Petzke L."/>
            <person name="Valiante V."/>
        </authorList>
    </citation>
    <scope>NUCLEOTIDE SEQUENCE [LARGE SCALE GENOMIC DNA]</scope>
    <source>
        <strain evidence="3">SF006504</strain>
    </source>
</reference>
<dbReference type="OrthoDB" id="5206740at2759"/>
<dbReference type="STRING" id="454130.A0A0U5CLX6"/>
<feature type="region of interest" description="Disordered" evidence="1">
    <location>
        <begin position="1"/>
        <end position="68"/>
    </location>
</feature>
<feature type="compositionally biased region" description="Polar residues" evidence="1">
    <location>
        <begin position="365"/>
        <end position="380"/>
    </location>
</feature>
<keyword evidence="3" id="KW-1185">Reference proteome</keyword>
<evidence type="ECO:0000313" key="3">
    <source>
        <dbReference type="Proteomes" id="UP000054771"/>
    </source>
</evidence>
<feature type="compositionally biased region" description="Low complexity" evidence="1">
    <location>
        <begin position="315"/>
        <end position="335"/>
    </location>
</feature>
<feature type="compositionally biased region" description="Low complexity" evidence="1">
    <location>
        <begin position="7"/>
        <end position="57"/>
    </location>
</feature>
<feature type="compositionally biased region" description="Low complexity" evidence="1">
    <location>
        <begin position="114"/>
        <end position="123"/>
    </location>
</feature>
<protein>
    <submittedName>
        <fullName evidence="2">Uncharacterized protein</fullName>
    </submittedName>
</protein>
<feature type="compositionally biased region" description="Low complexity" evidence="1">
    <location>
        <begin position="227"/>
        <end position="238"/>
    </location>
</feature>
<feature type="compositionally biased region" description="Basic and acidic residues" evidence="1">
    <location>
        <begin position="204"/>
        <end position="220"/>
    </location>
</feature>
<feature type="region of interest" description="Disordered" evidence="1">
    <location>
        <begin position="203"/>
        <end position="389"/>
    </location>
</feature>
<dbReference type="OMA" id="WTLGPIK"/>
<evidence type="ECO:0000313" key="2">
    <source>
        <dbReference type="EMBL" id="CEN59521.1"/>
    </source>
</evidence>
<feature type="region of interest" description="Disordered" evidence="1">
    <location>
        <begin position="114"/>
        <end position="143"/>
    </location>
</feature>